<dbReference type="Gene3D" id="1.20.910.10">
    <property type="entry name" value="Heme oxygenase-like"/>
    <property type="match status" value="1"/>
</dbReference>
<dbReference type="GO" id="GO:0009228">
    <property type="term" value="P:thiamine biosynthetic process"/>
    <property type="evidence" value="ECO:0007669"/>
    <property type="project" value="InterPro"/>
</dbReference>
<gene>
    <name evidence="7" type="ORF">THRCLA_11329</name>
</gene>
<evidence type="ECO:0000313" key="8">
    <source>
        <dbReference type="Proteomes" id="UP000243217"/>
    </source>
</evidence>
<dbReference type="InterPro" id="IPR004305">
    <property type="entry name" value="Thiaminase-2/PQQC"/>
</dbReference>
<comment type="caution">
    <text evidence="7">The sequence shown here is derived from an EMBL/GenBank/DDBJ whole genome shotgun (WGS) entry which is preliminary data.</text>
</comment>
<evidence type="ECO:0000259" key="5">
    <source>
        <dbReference type="Pfam" id="PF03070"/>
    </source>
</evidence>
<dbReference type="Gene3D" id="3.40.1190.20">
    <property type="match status" value="1"/>
</dbReference>
<dbReference type="AlphaFoldDB" id="A0A1V9Y844"/>
<keyword evidence="3" id="KW-0418">Kinase</keyword>
<feature type="domain" description="Thiaminase-2/PQQC" evidence="5">
    <location>
        <begin position="21"/>
        <end position="214"/>
    </location>
</feature>
<dbReference type="PANTHER" id="PTHR20858">
    <property type="entry name" value="PHOSPHOMETHYLPYRIMIDINE KINASE"/>
    <property type="match status" value="1"/>
</dbReference>
<organism evidence="7 8">
    <name type="scientific">Thraustotheca clavata</name>
    <dbReference type="NCBI Taxonomy" id="74557"/>
    <lineage>
        <taxon>Eukaryota</taxon>
        <taxon>Sar</taxon>
        <taxon>Stramenopiles</taxon>
        <taxon>Oomycota</taxon>
        <taxon>Saprolegniomycetes</taxon>
        <taxon>Saprolegniales</taxon>
        <taxon>Achlyaceae</taxon>
        <taxon>Thraustotheca</taxon>
    </lineage>
</organism>
<dbReference type="GO" id="GO:0005524">
    <property type="term" value="F:ATP binding"/>
    <property type="evidence" value="ECO:0007669"/>
    <property type="project" value="UniProtKB-KW"/>
</dbReference>
<proteinExistence type="predicted"/>
<dbReference type="GO" id="GO:0005829">
    <property type="term" value="C:cytosol"/>
    <property type="evidence" value="ECO:0007669"/>
    <property type="project" value="TreeGrafter"/>
</dbReference>
<dbReference type="Proteomes" id="UP000243217">
    <property type="component" value="Unassembled WGS sequence"/>
</dbReference>
<dbReference type="InterPro" id="IPR004399">
    <property type="entry name" value="HMP/HMP-P_kinase_dom"/>
</dbReference>
<dbReference type="OrthoDB" id="10028886at2759"/>
<dbReference type="CDD" id="cd19368">
    <property type="entry name" value="TenA_C_AtTH2-like"/>
    <property type="match status" value="1"/>
</dbReference>
<dbReference type="NCBIfam" id="TIGR00097">
    <property type="entry name" value="HMP-P_kinase"/>
    <property type="match status" value="1"/>
</dbReference>
<dbReference type="FunFam" id="3.40.1190.20:FF:000003">
    <property type="entry name" value="Phosphomethylpyrimidine kinase ThiD"/>
    <property type="match status" value="1"/>
</dbReference>
<dbReference type="Pfam" id="PF03070">
    <property type="entry name" value="TENA_THI-4"/>
    <property type="match status" value="1"/>
</dbReference>
<evidence type="ECO:0008006" key="9">
    <source>
        <dbReference type="Google" id="ProtNLM"/>
    </source>
</evidence>
<evidence type="ECO:0000256" key="1">
    <source>
        <dbReference type="ARBA" id="ARBA00022679"/>
    </source>
</evidence>
<dbReference type="EMBL" id="JNBS01004880">
    <property type="protein sequence ID" value="OQR81869.1"/>
    <property type="molecule type" value="Genomic_DNA"/>
</dbReference>
<evidence type="ECO:0000259" key="6">
    <source>
        <dbReference type="Pfam" id="PF08543"/>
    </source>
</evidence>
<name>A0A1V9Y844_9STRA</name>
<dbReference type="SUPFAM" id="SSF48613">
    <property type="entry name" value="Heme oxygenase-like"/>
    <property type="match status" value="1"/>
</dbReference>
<dbReference type="InterPro" id="IPR029056">
    <property type="entry name" value="Ribokinase-like"/>
</dbReference>
<dbReference type="CDD" id="cd01169">
    <property type="entry name" value="HMPP_kinase"/>
    <property type="match status" value="1"/>
</dbReference>
<keyword evidence="1" id="KW-0808">Transferase</keyword>
<feature type="domain" description="Pyridoxamine kinase/Phosphomethylpyrimidine kinase" evidence="6">
    <location>
        <begin position="312"/>
        <end position="551"/>
    </location>
</feature>
<evidence type="ECO:0000256" key="4">
    <source>
        <dbReference type="ARBA" id="ARBA00022840"/>
    </source>
</evidence>
<dbReference type="InterPro" id="IPR013749">
    <property type="entry name" value="PM/HMP-P_kinase-1"/>
</dbReference>
<dbReference type="InterPro" id="IPR016084">
    <property type="entry name" value="Haem_Oase-like_multi-hlx"/>
</dbReference>
<evidence type="ECO:0000256" key="3">
    <source>
        <dbReference type="ARBA" id="ARBA00022777"/>
    </source>
</evidence>
<evidence type="ECO:0000313" key="7">
    <source>
        <dbReference type="EMBL" id="OQR81869.1"/>
    </source>
</evidence>
<dbReference type="SUPFAM" id="SSF53613">
    <property type="entry name" value="Ribokinase-like"/>
    <property type="match status" value="1"/>
</dbReference>
<protein>
    <recommendedName>
        <fullName evidence="9">Phosphomethylpyrimidine kinase</fullName>
    </recommendedName>
</protein>
<dbReference type="GO" id="GO:0008902">
    <property type="term" value="F:hydroxymethylpyrimidine kinase activity"/>
    <property type="evidence" value="ECO:0007669"/>
    <property type="project" value="TreeGrafter"/>
</dbReference>
<dbReference type="GO" id="GO:0008972">
    <property type="term" value="F:phosphomethylpyrimidine kinase activity"/>
    <property type="evidence" value="ECO:0007669"/>
    <property type="project" value="InterPro"/>
</dbReference>
<dbReference type="PANTHER" id="PTHR20858:SF17">
    <property type="entry name" value="HYDROXYMETHYLPYRIMIDINE_PHOSPHOMETHYLPYRIMIDINE KINASE THI20-RELATED"/>
    <property type="match status" value="1"/>
</dbReference>
<reference evidence="7 8" key="1">
    <citation type="journal article" date="2014" name="Genome Biol. Evol.">
        <title>The secreted proteins of Achlya hypogyna and Thraustotheca clavata identify the ancestral oomycete secretome and reveal gene acquisitions by horizontal gene transfer.</title>
        <authorList>
            <person name="Misner I."/>
            <person name="Blouin N."/>
            <person name="Leonard G."/>
            <person name="Richards T.A."/>
            <person name="Lane C.E."/>
        </authorList>
    </citation>
    <scope>NUCLEOTIDE SEQUENCE [LARGE SCALE GENOMIC DNA]</scope>
    <source>
        <strain evidence="7 8">ATCC 34112</strain>
    </source>
</reference>
<dbReference type="Pfam" id="PF08543">
    <property type="entry name" value="Phos_pyr_kin"/>
    <property type="match status" value="1"/>
</dbReference>
<keyword evidence="2" id="KW-0547">Nucleotide-binding</keyword>
<accession>A0A1V9Y844</accession>
<keyword evidence="4" id="KW-0067">ATP-binding</keyword>
<keyword evidence="8" id="KW-1185">Reference proteome</keyword>
<evidence type="ECO:0000256" key="2">
    <source>
        <dbReference type="ARBA" id="ARBA00022741"/>
    </source>
</evidence>
<sequence length="560" mass="61012">MASSLSTRLWSSSSYESFLCLYHPFVIGLGTGTLPMASFQEFLKQDAFYLHGFLQAFAFAVTKASTPEDAMAIVQLMDGIKQELQMHHGFMESWGIPKDSIDAINAAPATREYVDFLLTTAKTTGFVSKILAAMVPCARLYAFLGQTLAANRQYVTEADNFNRYAKWIATYTSDAGASVMEELLDSIAKREGLDDSQLLPLYKKAMQLELNFFEAYFPIEGASEILRVTSYDWDENASMITLVGSKTASAETPSLLSSVLGNVSIALSTKDILSDEVAACTLLFQWSLNKATKPIQNSLKRIPRVMCIAGSDSGGGAGIQADLKACTALGVFSTSAITAITAMHGIHNIPIETLRDQINYVLDDIGADVIKTGMLASKEIVQTVVEAVKTRNIPMIVDPVMVSTSGHKLLEESAHQYIVSKLFPLALLITPNIPEASYLLDNRTISTIDDMKCAAADLHSLGKSHYVLVKGGHLETTTHVVDVLYDGETWECFESKRINTTNTHGTGCTLASAIAANYAKLPNMRSAVEEAIWYVHSILLSSQNVHLGQGVQGPMLHWTS</sequence>
<dbReference type="STRING" id="74557.A0A1V9Y844"/>